<sequence>MTSSLFYTAQLGPSDLKDIQTLEQNLGVTLVAMDCDSSSEPAQLNAEQLQQLQALEQKSGKVLLAYA</sequence>
<reference evidence="1" key="1">
    <citation type="submission" date="2019-02" db="EMBL/GenBank/DDBJ databases">
        <authorList>
            <person name="Li S.-H."/>
        </authorList>
    </citation>
    <scope>NUCLEOTIDE SEQUENCE</scope>
    <source>
        <strain evidence="1">IMCC11814</strain>
    </source>
</reference>
<protein>
    <submittedName>
        <fullName evidence="1">Uncharacterized protein</fullName>
    </submittedName>
</protein>
<proteinExistence type="predicted"/>
<accession>A0ABT3T8E2</accession>
<evidence type="ECO:0000313" key="2">
    <source>
        <dbReference type="Proteomes" id="UP001143304"/>
    </source>
</evidence>
<gene>
    <name evidence="1" type="ORF">EYC82_14375</name>
</gene>
<comment type="caution">
    <text evidence="1">The sequence shown here is derived from an EMBL/GenBank/DDBJ whole genome shotgun (WGS) entry which is preliminary data.</text>
</comment>
<evidence type="ECO:0000313" key="1">
    <source>
        <dbReference type="EMBL" id="MCX2978549.1"/>
    </source>
</evidence>
<dbReference type="Proteomes" id="UP001143304">
    <property type="component" value="Unassembled WGS sequence"/>
</dbReference>
<dbReference type="RefSeq" id="WP_279250246.1">
    <property type="nucleotide sequence ID" value="NZ_SHNO01000001.1"/>
</dbReference>
<dbReference type="EMBL" id="SHNO01000001">
    <property type="protein sequence ID" value="MCX2978549.1"/>
    <property type="molecule type" value="Genomic_DNA"/>
</dbReference>
<organism evidence="1 2">
    <name type="scientific">Candidatus Marimicrobium litorale</name>
    <dbReference type="NCBI Taxonomy" id="2518991"/>
    <lineage>
        <taxon>Bacteria</taxon>
        <taxon>Pseudomonadati</taxon>
        <taxon>Pseudomonadota</taxon>
        <taxon>Gammaproteobacteria</taxon>
        <taxon>Cellvibrionales</taxon>
        <taxon>Halieaceae</taxon>
        <taxon>Marimicrobium</taxon>
    </lineage>
</organism>
<name>A0ABT3T8E2_9GAMM</name>
<keyword evidence="2" id="KW-1185">Reference proteome</keyword>